<keyword evidence="1" id="KW-0479">Metal-binding</keyword>
<evidence type="ECO:0000259" key="4">
    <source>
        <dbReference type="Pfam" id="PF04500"/>
    </source>
</evidence>
<dbReference type="EMBL" id="JTDY01002070">
    <property type="protein sequence ID" value="KOB72183.1"/>
    <property type="molecule type" value="Genomic_DNA"/>
</dbReference>
<evidence type="ECO:0000256" key="3">
    <source>
        <dbReference type="ARBA" id="ARBA00022833"/>
    </source>
</evidence>
<accession>A0A0L7L9M2</accession>
<protein>
    <submittedName>
        <fullName evidence="5">Modifier of mdg4</fullName>
    </submittedName>
</protein>
<comment type="caution">
    <text evidence="5">The sequence shown here is derived from an EMBL/GenBank/DDBJ whole genome shotgun (WGS) entry which is preliminary data.</text>
</comment>
<dbReference type="GO" id="GO:0008270">
    <property type="term" value="F:zinc ion binding"/>
    <property type="evidence" value="ECO:0007669"/>
    <property type="project" value="UniProtKB-KW"/>
</dbReference>
<organism evidence="5 6">
    <name type="scientific">Operophtera brumata</name>
    <name type="common">Winter moth</name>
    <name type="synonym">Phalaena brumata</name>
    <dbReference type="NCBI Taxonomy" id="104452"/>
    <lineage>
        <taxon>Eukaryota</taxon>
        <taxon>Metazoa</taxon>
        <taxon>Ecdysozoa</taxon>
        <taxon>Arthropoda</taxon>
        <taxon>Hexapoda</taxon>
        <taxon>Insecta</taxon>
        <taxon>Pterygota</taxon>
        <taxon>Neoptera</taxon>
        <taxon>Endopterygota</taxon>
        <taxon>Lepidoptera</taxon>
        <taxon>Glossata</taxon>
        <taxon>Ditrysia</taxon>
        <taxon>Geometroidea</taxon>
        <taxon>Geometridae</taxon>
        <taxon>Larentiinae</taxon>
        <taxon>Operophtera</taxon>
    </lineage>
</organism>
<feature type="domain" description="FLYWCH-type" evidence="4">
    <location>
        <begin position="9"/>
        <end position="69"/>
    </location>
</feature>
<dbReference type="Proteomes" id="UP000037510">
    <property type="component" value="Unassembled WGS sequence"/>
</dbReference>
<name>A0A0L7L9M2_OPEBR</name>
<dbReference type="Gene3D" id="2.20.25.240">
    <property type="match status" value="1"/>
</dbReference>
<reference evidence="5 6" key="1">
    <citation type="journal article" date="2015" name="Genome Biol. Evol.">
        <title>The genome of winter moth (Operophtera brumata) provides a genomic perspective on sexual dimorphism and phenology.</title>
        <authorList>
            <person name="Derks M.F."/>
            <person name="Smit S."/>
            <person name="Salis L."/>
            <person name="Schijlen E."/>
            <person name="Bossers A."/>
            <person name="Mateman C."/>
            <person name="Pijl A.S."/>
            <person name="de Ridder D."/>
            <person name="Groenen M.A."/>
            <person name="Visser M.E."/>
            <person name="Megens H.J."/>
        </authorList>
    </citation>
    <scope>NUCLEOTIDE SEQUENCE [LARGE SCALE GENOMIC DNA]</scope>
    <source>
        <strain evidence="5">WM2013NL</strain>
        <tissue evidence="5">Head and thorax</tissue>
    </source>
</reference>
<evidence type="ECO:0000256" key="2">
    <source>
        <dbReference type="ARBA" id="ARBA00022771"/>
    </source>
</evidence>
<evidence type="ECO:0000313" key="5">
    <source>
        <dbReference type="EMBL" id="KOB72183.1"/>
    </source>
</evidence>
<evidence type="ECO:0000256" key="1">
    <source>
        <dbReference type="ARBA" id="ARBA00022723"/>
    </source>
</evidence>
<dbReference type="Pfam" id="PF04500">
    <property type="entry name" value="FLYWCH"/>
    <property type="match status" value="1"/>
</dbReference>
<evidence type="ECO:0000313" key="6">
    <source>
        <dbReference type="Proteomes" id="UP000037510"/>
    </source>
</evidence>
<keyword evidence="3" id="KW-0862">Zinc</keyword>
<keyword evidence="6" id="KW-1185">Reference proteome</keyword>
<dbReference type="AlphaFoldDB" id="A0A0L7L9M2"/>
<sequence>MALCAGAFFIHSAQKQPMIFLAGYRFCKHQVTGIKTHWRCSTHKNHGCKAKIHTLEDNSIIKCYNIHNH</sequence>
<proteinExistence type="predicted"/>
<keyword evidence="2" id="KW-0863">Zinc-finger</keyword>
<dbReference type="InterPro" id="IPR007588">
    <property type="entry name" value="Znf_FLYWCH"/>
</dbReference>
<gene>
    <name evidence="5" type="ORF">OBRU01_07787</name>
</gene>